<evidence type="ECO:0000256" key="7">
    <source>
        <dbReference type="ARBA" id="ARBA00048220"/>
    </source>
</evidence>
<dbReference type="InterPro" id="IPR004421">
    <property type="entry name" value="Carbamoyltransferase_HypF"/>
</dbReference>
<dbReference type="PROSITE" id="PS00150">
    <property type="entry name" value="ACYLPHOSPHATASE_1"/>
    <property type="match status" value="1"/>
</dbReference>
<evidence type="ECO:0000256" key="3">
    <source>
        <dbReference type="ARBA" id="ARBA00022598"/>
    </source>
</evidence>
<comment type="catalytic activity">
    <reaction evidence="9">
        <text>an acyl phosphate + H2O = a carboxylate + phosphate + H(+)</text>
        <dbReference type="Rhea" id="RHEA:14965"/>
        <dbReference type="ChEBI" id="CHEBI:15377"/>
        <dbReference type="ChEBI" id="CHEBI:15378"/>
        <dbReference type="ChEBI" id="CHEBI:29067"/>
        <dbReference type="ChEBI" id="CHEBI:43474"/>
        <dbReference type="ChEBI" id="CHEBI:59918"/>
        <dbReference type="EC" id="3.6.1.7"/>
    </reaction>
</comment>
<dbReference type="InterPro" id="IPR006070">
    <property type="entry name" value="Sua5-like_dom"/>
</dbReference>
<dbReference type="Gene3D" id="3.30.420.360">
    <property type="match status" value="1"/>
</dbReference>
<dbReference type="PANTHER" id="PTHR42959:SF1">
    <property type="entry name" value="CARBAMOYLTRANSFERASE HYPF"/>
    <property type="match status" value="1"/>
</dbReference>
<proteinExistence type="inferred from homology"/>
<dbReference type="RefSeq" id="WP_034430535.1">
    <property type="nucleotide sequence ID" value="NZ_CBTK010000026.1"/>
</dbReference>
<evidence type="ECO:0000259" key="11">
    <source>
        <dbReference type="PROSITE" id="PS51163"/>
    </source>
</evidence>
<dbReference type="AlphaFoldDB" id="A0A7U7J1L0"/>
<evidence type="ECO:0000256" key="5">
    <source>
        <dbReference type="ARBA" id="ARBA00022771"/>
    </source>
</evidence>
<accession>A0A7U7J1L0</accession>
<evidence type="ECO:0000313" key="12">
    <source>
        <dbReference type="EMBL" id="CDH43477.1"/>
    </source>
</evidence>
<dbReference type="GO" id="GO:0003998">
    <property type="term" value="F:acylphosphatase activity"/>
    <property type="evidence" value="ECO:0007669"/>
    <property type="project" value="UniProtKB-EC"/>
</dbReference>
<dbReference type="Pfam" id="PF00708">
    <property type="entry name" value="Acylphosphatase"/>
    <property type="match status" value="1"/>
</dbReference>
<dbReference type="NCBIfam" id="TIGR00143">
    <property type="entry name" value="hypF"/>
    <property type="match status" value="1"/>
</dbReference>
<dbReference type="InterPro" id="IPR017945">
    <property type="entry name" value="DHBP_synth_RibB-like_a/b_dom"/>
</dbReference>
<reference evidence="12 13" key="1">
    <citation type="journal article" date="2014" name="ISME J.">
        <title>Candidatus Competibacter-lineage genomes retrieved from metagenomes reveal functional metabolic diversity.</title>
        <authorList>
            <person name="McIlroy S.J."/>
            <person name="Albertsen M."/>
            <person name="Andresen E.K."/>
            <person name="Saunders A.M."/>
            <person name="Kristiansen R."/>
            <person name="Stokholm-Bjerregaard M."/>
            <person name="Nielsen K.L."/>
            <person name="Nielsen P.H."/>
        </authorList>
    </citation>
    <scope>NUCLEOTIDE SEQUENCE [LARGE SCALE GENOMIC DNA]</scope>
    <source>
        <strain evidence="12 13">Run_B_J11</strain>
    </source>
</reference>
<keyword evidence="6" id="KW-0862">Zinc</keyword>
<dbReference type="EMBL" id="CBTK010000026">
    <property type="protein sequence ID" value="CDH43477.1"/>
    <property type="molecule type" value="Genomic_DNA"/>
</dbReference>
<comment type="catalytic activity">
    <reaction evidence="7 8">
        <text>C-terminal L-cysteinyl-[HypE protein] + carbamoyl phosphate + ATP + H2O = C-terminal S-carboxamide-L-cysteinyl-[HypE protein] + AMP + phosphate + diphosphate + H(+)</text>
        <dbReference type="Rhea" id="RHEA:55636"/>
        <dbReference type="Rhea" id="RHEA-COMP:14247"/>
        <dbReference type="Rhea" id="RHEA-COMP:14392"/>
        <dbReference type="ChEBI" id="CHEBI:15377"/>
        <dbReference type="ChEBI" id="CHEBI:15378"/>
        <dbReference type="ChEBI" id="CHEBI:30616"/>
        <dbReference type="ChEBI" id="CHEBI:33019"/>
        <dbReference type="ChEBI" id="CHEBI:43474"/>
        <dbReference type="ChEBI" id="CHEBI:58228"/>
        <dbReference type="ChEBI" id="CHEBI:76913"/>
        <dbReference type="ChEBI" id="CHEBI:139126"/>
        <dbReference type="ChEBI" id="CHEBI:456215"/>
    </reaction>
</comment>
<protein>
    <recommendedName>
        <fullName evidence="8">Carbamoyltransferase HypF</fullName>
        <ecNumber evidence="8">6.2.-.-</ecNumber>
    </recommendedName>
</protein>
<dbReference type="Proteomes" id="UP000019184">
    <property type="component" value="Unassembled WGS sequence"/>
</dbReference>
<name>A0A7U7J1L0_9GAMM</name>
<dbReference type="GO" id="GO:0051604">
    <property type="term" value="P:protein maturation"/>
    <property type="evidence" value="ECO:0007669"/>
    <property type="project" value="TreeGrafter"/>
</dbReference>
<keyword evidence="12" id="KW-0808">Transferase</keyword>
<evidence type="ECO:0000256" key="8">
    <source>
        <dbReference type="PIRNR" id="PIRNR006256"/>
    </source>
</evidence>
<dbReference type="SUPFAM" id="SSF55821">
    <property type="entry name" value="YrdC/RibB"/>
    <property type="match status" value="1"/>
</dbReference>
<comment type="caution">
    <text evidence="12">The sequence shown here is derived from an EMBL/GenBank/DDBJ whole genome shotgun (WGS) entry which is preliminary data.</text>
</comment>
<dbReference type="GO" id="GO:0016874">
    <property type="term" value="F:ligase activity"/>
    <property type="evidence" value="ECO:0007669"/>
    <property type="project" value="UniProtKB-UniRule"/>
</dbReference>
<dbReference type="InterPro" id="IPR001792">
    <property type="entry name" value="Acylphosphatase-like_dom"/>
</dbReference>
<dbReference type="InterPro" id="IPR011125">
    <property type="entry name" value="Znf_HypF"/>
</dbReference>
<keyword evidence="13" id="KW-1185">Reference proteome</keyword>
<dbReference type="OrthoDB" id="9808093at2"/>
<dbReference type="InterPro" id="IPR036046">
    <property type="entry name" value="Acylphosphatase-like_dom_sf"/>
</dbReference>
<evidence type="ECO:0000256" key="6">
    <source>
        <dbReference type="ARBA" id="ARBA00022833"/>
    </source>
</evidence>
<feature type="domain" description="Acylphosphatase-like" evidence="10">
    <location>
        <begin position="16"/>
        <end position="102"/>
    </location>
</feature>
<dbReference type="Pfam" id="PF17788">
    <property type="entry name" value="HypF_C"/>
    <property type="match status" value="1"/>
</dbReference>
<comment type="pathway">
    <text evidence="1 8">Protein modification; [NiFe] hydrogenase maturation.</text>
</comment>
<dbReference type="PANTHER" id="PTHR42959">
    <property type="entry name" value="CARBAMOYLTRANSFERASE"/>
    <property type="match status" value="1"/>
</dbReference>
<comment type="function">
    <text evidence="8">Involved in the maturation of [NiFe] hydrogenases. Along with HypE, it catalyzes the synthesis of the CN ligands of the active site iron of [NiFe]-hydrogenases. HypF functions as a carbamoyl transferase using carbamoylphosphate as a substrate and transferring the carboxamido moiety in an ATP-dependent reaction to the thiolate of the C-terminal cysteine of HypE yielding a protein-S-carboxamide.</text>
</comment>
<dbReference type="InterPro" id="IPR055128">
    <property type="entry name" value="HypF_C_2"/>
</dbReference>
<sequence>MTDSISCTAASESTQRLAIQIRGQVQGVGFRPFVYRLAAEWKLSGWVRNDASGVAIEAQGATSDLQSFLTALRQPPPLARIDALQTATAPVCADEISFVIHASRAGPARAEIAPDTAVCNDCLAELFDPADRRYRYAFINCTHCGPRYTITRAIPYDRPNTSMAGFPLCPDCAREYHDPADRRFHAQPVACPVCGPHLSLRDAQGHQLAVSDVITATLEQVQNGAIVAIKGLGGFHLACDAHNAAAVARLRQRKQREAKPFAVMATNLASLAPWIESSANERELLEMPERPIVLVDKQPGAAAELAGIAPGVNRIGAMLPYTPLHYLLFHQAAGRPEGCGWLQQPWPLLLVMTSANPGGEPLVIDDDEAIERLAGIADAFLTHNRPIVARCDDSVLYWHGQAPAFIRRARGYAPRRINLPAAGPSVLACGGWLKNTICLTRDAQAYLSPHIGDLDNAAVCRALDEMAERLLDTLRIVPERVACDLHPDFYSSRFAAMFAAEGSLPLIPVQHHHAHIAAIAAEHRLQRPLLGLALDGVGLGEDGGNWGGELLWVDGPAYRRLGHLLLLPLPGGDRAAREPWRMAAAALHTLGRGSEIPRRFPGSLAEAVRGLLERGSHCPLTSSAGRVFDAAAALLGLRQTSDYEGQAAMELEALAATYGPVEPLAEGYRLTTEGHLDLLPLLAWLADNPADPQHGAALFHATLALALADWVTQAALREQVTDVALGGGCFLNRLLSVQLRERLEQNGLTVYEARQAPPNDGGLSLGQAWIALRHGV</sequence>
<dbReference type="Gene3D" id="3.90.870.50">
    <property type="match status" value="1"/>
</dbReference>
<dbReference type="InterPro" id="IPR051060">
    <property type="entry name" value="Carbamoyltrans_HypF-like"/>
</dbReference>
<evidence type="ECO:0000256" key="2">
    <source>
        <dbReference type="ARBA" id="ARBA00008097"/>
    </source>
</evidence>
<keyword evidence="9" id="KW-0378">Hydrolase</keyword>
<dbReference type="PROSITE" id="PS51163">
    <property type="entry name" value="YRDC"/>
    <property type="match status" value="1"/>
</dbReference>
<dbReference type="EC" id="6.2.-.-" evidence="8"/>
<evidence type="ECO:0000256" key="1">
    <source>
        <dbReference type="ARBA" id="ARBA00004711"/>
    </source>
</evidence>
<evidence type="ECO:0000313" key="13">
    <source>
        <dbReference type="Proteomes" id="UP000019184"/>
    </source>
</evidence>
<feature type="domain" description="YrdC-like" evidence="11">
    <location>
        <begin position="211"/>
        <end position="411"/>
    </location>
</feature>
<evidence type="ECO:0000259" key="10">
    <source>
        <dbReference type="PROSITE" id="PS51160"/>
    </source>
</evidence>
<dbReference type="GO" id="GO:0016743">
    <property type="term" value="F:carboxyl- or carbamoyltransferase activity"/>
    <property type="evidence" value="ECO:0007669"/>
    <property type="project" value="UniProtKB-UniRule"/>
</dbReference>
<dbReference type="PIRSF" id="PIRSF006256">
    <property type="entry name" value="CMPcnvr_hdrg_mat"/>
    <property type="match status" value="1"/>
</dbReference>
<keyword evidence="5" id="KW-0863">Zinc-finger</keyword>
<evidence type="ECO:0000256" key="9">
    <source>
        <dbReference type="PROSITE-ProRule" id="PRU00520"/>
    </source>
</evidence>
<gene>
    <name evidence="12" type="primary">hypF</name>
    <name evidence="12" type="ORF">BN874_1210007</name>
</gene>
<keyword evidence="4" id="KW-0479">Metal-binding</keyword>
<dbReference type="UniPathway" id="UPA00335"/>
<dbReference type="Gene3D" id="3.30.420.40">
    <property type="match status" value="1"/>
</dbReference>
<feature type="active site" evidence="9">
    <location>
        <position position="49"/>
    </location>
</feature>
<dbReference type="InterPro" id="IPR041440">
    <property type="entry name" value="HypF_C"/>
</dbReference>
<dbReference type="Pfam" id="PF01300">
    <property type="entry name" value="Sua5_yciO_yrdC"/>
    <property type="match status" value="1"/>
</dbReference>
<dbReference type="PROSITE" id="PS51160">
    <property type="entry name" value="ACYLPHOSPHATASE_3"/>
    <property type="match status" value="1"/>
</dbReference>
<keyword evidence="3" id="KW-0436">Ligase</keyword>
<evidence type="ECO:0000256" key="4">
    <source>
        <dbReference type="ARBA" id="ARBA00022723"/>
    </source>
</evidence>
<dbReference type="Pfam" id="PF22521">
    <property type="entry name" value="HypF_C_2"/>
    <property type="match status" value="1"/>
</dbReference>
<dbReference type="Pfam" id="PF07503">
    <property type="entry name" value="zf-HYPF"/>
    <property type="match status" value="2"/>
</dbReference>
<dbReference type="InterPro" id="IPR017968">
    <property type="entry name" value="Acylphosphatase_CS"/>
</dbReference>
<dbReference type="SUPFAM" id="SSF54975">
    <property type="entry name" value="Acylphosphatase/BLUF domain-like"/>
    <property type="match status" value="1"/>
</dbReference>
<dbReference type="GO" id="GO:0008270">
    <property type="term" value="F:zinc ion binding"/>
    <property type="evidence" value="ECO:0007669"/>
    <property type="project" value="UniProtKB-KW"/>
</dbReference>
<comment type="similarity">
    <text evidence="2 8">Belongs to the carbamoyltransferase HypF family.</text>
</comment>
<organism evidence="12 13">
    <name type="scientific">Candidatus Contendobacter odensis Run_B_J11</name>
    <dbReference type="NCBI Taxonomy" id="1400861"/>
    <lineage>
        <taxon>Bacteria</taxon>
        <taxon>Pseudomonadati</taxon>
        <taxon>Pseudomonadota</taxon>
        <taxon>Gammaproteobacteria</taxon>
        <taxon>Candidatus Competibacteraceae</taxon>
        <taxon>Candidatus Contendibacter</taxon>
    </lineage>
</organism>
<dbReference type="GO" id="GO:0003725">
    <property type="term" value="F:double-stranded RNA binding"/>
    <property type="evidence" value="ECO:0007669"/>
    <property type="project" value="InterPro"/>
</dbReference>
<feature type="active site" evidence="9">
    <location>
        <position position="31"/>
    </location>
</feature>
<dbReference type="Gene3D" id="3.30.110.120">
    <property type="match status" value="1"/>
</dbReference>